<evidence type="ECO:0000313" key="2">
    <source>
        <dbReference type="Proteomes" id="UP000275267"/>
    </source>
</evidence>
<proteinExistence type="predicted"/>
<keyword evidence="2" id="KW-1185">Reference proteome</keyword>
<name>A0A3L6TPH9_PANMI</name>
<evidence type="ECO:0000313" key="1">
    <source>
        <dbReference type="EMBL" id="RLN40764.1"/>
    </source>
</evidence>
<dbReference type="AlphaFoldDB" id="A0A3L6TPH9"/>
<comment type="caution">
    <text evidence="1">The sequence shown here is derived from an EMBL/GenBank/DDBJ whole genome shotgun (WGS) entry which is preliminary data.</text>
</comment>
<protein>
    <submittedName>
        <fullName evidence="1">Uncharacterized protein</fullName>
    </submittedName>
</protein>
<accession>A0A3L6TPH9</accession>
<reference evidence="2" key="1">
    <citation type="journal article" date="2019" name="Nat. Commun.">
        <title>The genome of broomcorn millet.</title>
        <authorList>
            <person name="Zou C."/>
            <person name="Miki D."/>
            <person name="Li D."/>
            <person name="Tang Q."/>
            <person name="Xiao L."/>
            <person name="Rajput S."/>
            <person name="Deng P."/>
            <person name="Jia W."/>
            <person name="Huang R."/>
            <person name="Zhang M."/>
            <person name="Sun Y."/>
            <person name="Hu J."/>
            <person name="Fu X."/>
            <person name="Schnable P.S."/>
            <person name="Li F."/>
            <person name="Zhang H."/>
            <person name="Feng B."/>
            <person name="Zhu X."/>
            <person name="Liu R."/>
            <person name="Schnable J.C."/>
            <person name="Zhu J.-K."/>
            <person name="Zhang H."/>
        </authorList>
    </citation>
    <scope>NUCLEOTIDE SEQUENCE [LARGE SCALE GENOMIC DNA]</scope>
</reference>
<gene>
    <name evidence="1" type="ORF">C2845_PM01G45430</name>
</gene>
<organism evidence="1 2">
    <name type="scientific">Panicum miliaceum</name>
    <name type="common">Proso millet</name>
    <name type="synonym">Broomcorn millet</name>
    <dbReference type="NCBI Taxonomy" id="4540"/>
    <lineage>
        <taxon>Eukaryota</taxon>
        <taxon>Viridiplantae</taxon>
        <taxon>Streptophyta</taxon>
        <taxon>Embryophyta</taxon>
        <taxon>Tracheophyta</taxon>
        <taxon>Spermatophyta</taxon>
        <taxon>Magnoliopsida</taxon>
        <taxon>Liliopsida</taxon>
        <taxon>Poales</taxon>
        <taxon>Poaceae</taxon>
        <taxon>PACMAD clade</taxon>
        <taxon>Panicoideae</taxon>
        <taxon>Panicodae</taxon>
        <taxon>Paniceae</taxon>
        <taxon>Panicinae</taxon>
        <taxon>Panicum</taxon>
        <taxon>Panicum sect. Panicum</taxon>
    </lineage>
</organism>
<dbReference type="EMBL" id="PQIB02000001">
    <property type="protein sequence ID" value="RLN40764.1"/>
    <property type="molecule type" value="Genomic_DNA"/>
</dbReference>
<sequence length="53" mass="5702">MESIKFAACSSFGFTPRPKVQFELAGFKAGEHVLPVVRQLHAQAMAMSSCGTT</sequence>
<dbReference type="Proteomes" id="UP000275267">
    <property type="component" value="Unassembled WGS sequence"/>
</dbReference>